<dbReference type="InterPro" id="IPR013126">
    <property type="entry name" value="Hsp_70_fam"/>
</dbReference>
<dbReference type="AlphaFoldDB" id="A0A1G5VRT5"/>
<dbReference type="SUPFAM" id="SSF53067">
    <property type="entry name" value="Actin-like ATPase domain"/>
    <property type="match status" value="2"/>
</dbReference>
<dbReference type="PANTHER" id="PTHR19375">
    <property type="entry name" value="HEAT SHOCK PROTEIN 70KDA"/>
    <property type="match status" value="1"/>
</dbReference>
<dbReference type="Gene3D" id="3.30.420.40">
    <property type="match status" value="2"/>
</dbReference>
<evidence type="ECO:0000313" key="4">
    <source>
        <dbReference type="EMBL" id="SDA48424.1"/>
    </source>
</evidence>
<dbReference type="GO" id="GO:0005524">
    <property type="term" value="F:ATP binding"/>
    <property type="evidence" value="ECO:0007669"/>
    <property type="project" value="UniProtKB-KW"/>
</dbReference>
<reference evidence="4 5" key="1">
    <citation type="submission" date="2016-10" db="EMBL/GenBank/DDBJ databases">
        <authorList>
            <person name="Varghese N."/>
            <person name="Submissions S."/>
        </authorList>
    </citation>
    <scope>NUCLEOTIDE SEQUENCE [LARGE SCALE GENOMIC DNA]</scope>
    <source>
        <strain evidence="4 5">DSM 16643</strain>
    </source>
</reference>
<keyword evidence="4" id="KW-0418">Kinase</keyword>
<dbReference type="Gene3D" id="3.30.200.20">
    <property type="entry name" value="Phosphorylase Kinase, domain 1"/>
    <property type="match status" value="1"/>
</dbReference>
<proteinExistence type="predicted"/>
<dbReference type="PROSITE" id="PS00107">
    <property type="entry name" value="PROTEIN_KINASE_ATP"/>
    <property type="match status" value="1"/>
</dbReference>
<dbReference type="GO" id="GO:0004672">
    <property type="term" value="F:protein kinase activity"/>
    <property type="evidence" value="ECO:0007669"/>
    <property type="project" value="InterPro"/>
</dbReference>
<dbReference type="PROSITE" id="PS00297">
    <property type="entry name" value="HSP70_1"/>
    <property type="match status" value="1"/>
</dbReference>
<evidence type="ECO:0000256" key="1">
    <source>
        <dbReference type="ARBA" id="ARBA00022741"/>
    </source>
</evidence>
<dbReference type="InterPro" id="IPR011009">
    <property type="entry name" value="Kinase-like_dom_sf"/>
</dbReference>
<sequence length="1168" mass="134152">MDFDEIKHQIEEFFNGKFEVKKFLGEGSFAKVYLVNHNYMDELMAMKIVKEPLTATTNKKDIFREVSLACHLSHENIISIYDAAEISGFEDGKNHAYFVMEYVSGGDLEQFLNSFSENNMFMPLNRSLDLVKQILKGLNTLHSANPPIIHRDLKPNNVLLSFNACGDIIIKISDFGFAKEVTTGISDIDIAGTRPYMAPEIFNKSISTRTDIYAVGVIFYQLLTNLYPYDVEEYSNEELIDLKPWQKTLNAPSFYNDKVFEDLDNIVLKCLDFNPENRYLDAGELLADVEKAIEKHKSTQIISQDNLSKDYNDEYSEYIINDSIKEAFRLAKCENKLPEAIELLESEVLQDYDIRKCYSETLRIWKSKRPDVKLISKAFTVNLKGQNYKLSCNFLNEAIAYNPSLKSRYAHYIDLWNIFIDLEKHGSLFKSVVLLESLMDRNDEIKKFYKDIIPILKTYSIEEIVVEAIRLVNSNNLMNAANLMEFAVVCDANIKSKYAYKLSLWKQNMKMHFKTAKQVKQDTIDYAIDLGTTDSVISYFNKGNPVIIKNYMTGDEFTPSAVLIDNQDRVQVGINARNAIVNNSPNAVSEFKQNMGFPIPFKFNESSRIMFPEELSAMVLKELRLSAFKRCGVDVEHAVICVPANSNPLKTKAINDAANIAGFRSHNLILEPIAVSIAYNLRKDNAYWMIYDLGGGTFNVTIIHDNGGEIEKFATNGLDNLGGNSFDWKIVNDLFRPKIAYDLNLDDFRQDNPKYLEVFSKLKNASEVAKKELSKNECADISIDNLFEDYDFNYNLMKEDFKKSIEPLVKYTFKLCMDLLNECSLGEENIEKLILVGGSCLSPVVRELLSDEFDIEITSDLNPLTVVSMGAAIYAGSLEKPSINIKKEKFSVILSNKNNRIKGKVFCLDNKFSFLDYSIEFKNNQFSSGKIPLDIDSTFNIELPNEELTVNLYRGNTKVTLDEKSPATINGDSTYIPFLRDSFSISDNDFTLKELFNQYLKLLKEVEWLDEYSYYSDKDLINYIGRLFEIAQKDNSALNQCSIYLNYLKSNVEDLKRDFRYSVLLENVENKMKAIKENGLFEMDDDYENYDLNELEEFHSDLIEKYVLLNRDNVIEECFFNLKFEGVYTNNEKLAAELIEKANVAFADNDYVELFGIISLLYELDERD</sequence>
<feature type="domain" description="Protein kinase" evidence="3">
    <location>
        <begin position="18"/>
        <end position="293"/>
    </location>
</feature>
<dbReference type="Gene3D" id="1.10.510.10">
    <property type="entry name" value="Transferase(Phosphotransferase) domain 1"/>
    <property type="match status" value="1"/>
</dbReference>
<evidence type="ECO:0000256" key="2">
    <source>
        <dbReference type="ARBA" id="ARBA00022840"/>
    </source>
</evidence>
<dbReference type="PRINTS" id="PR00301">
    <property type="entry name" value="HEATSHOCK70"/>
</dbReference>
<dbReference type="InterPro" id="IPR043129">
    <property type="entry name" value="ATPase_NBD"/>
</dbReference>
<name>A0A1G5VRT5_9EURY</name>
<dbReference type="Pfam" id="PF00012">
    <property type="entry name" value="HSP70"/>
    <property type="match status" value="1"/>
</dbReference>
<evidence type="ECO:0000259" key="3">
    <source>
        <dbReference type="PROSITE" id="PS50011"/>
    </source>
</evidence>
<evidence type="ECO:0000313" key="5">
    <source>
        <dbReference type="Proteomes" id="UP000323439"/>
    </source>
</evidence>
<dbReference type="InterPro" id="IPR018181">
    <property type="entry name" value="Heat_shock_70_CS"/>
</dbReference>
<dbReference type="Proteomes" id="UP000323439">
    <property type="component" value="Unassembled WGS sequence"/>
</dbReference>
<dbReference type="PROSITE" id="PS00329">
    <property type="entry name" value="HSP70_2"/>
    <property type="match status" value="1"/>
</dbReference>
<dbReference type="EMBL" id="FMXB01000005">
    <property type="protein sequence ID" value="SDA48424.1"/>
    <property type="molecule type" value="Genomic_DNA"/>
</dbReference>
<dbReference type="CDD" id="cd14014">
    <property type="entry name" value="STKc_PknB_like"/>
    <property type="match status" value="1"/>
</dbReference>
<dbReference type="Pfam" id="PF00069">
    <property type="entry name" value="Pkinase"/>
    <property type="match status" value="1"/>
</dbReference>
<dbReference type="SUPFAM" id="SSF56112">
    <property type="entry name" value="Protein kinase-like (PK-like)"/>
    <property type="match status" value="1"/>
</dbReference>
<dbReference type="RefSeq" id="WP_188118067.1">
    <property type="nucleotide sequence ID" value="NZ_FMXB01000005.1"/>
</dbReference>
<dbReference type="InterPro" id="IPR008271">
    <property type="entry name" value="Ser/Thr_kinase_AS"/>
</dbReference>
<dbReference type="PROSITE" id="PS00108">
    <property type="entry name" value="PROTEIN_KINASE_ST"/>
    <property type="match status" value="1"/>
</dbReference>
<protein>
    <submittedName>
        <fullName evidence="4">Protein kinase domain-containing protein</fullName>
    </submittedName>
</protein>
<dbReference type="PROSITE" id="PS50011">
    <property type="entry name" value="PROTEIN_KINASE_DOM"/>
    <property type="match status" value="1"/>
</dbReference>
<accession>A0A1G5VRT5</accession>
<dbReference type="InterPro" id="IPR000719">
    <property type="entry name" value="Prot_kinase_dom"/>
</dbReference>
<dbReference type="GO" id="GO:0140662">
    <property type="term" value="F:ATP-dependent protein folding chaperone"/>
    <property type="evidence" value="ECO:0007669"/>
    <property type="project" value="InterPro"/>
</dbReference>
<keyword evidence="2" id="KW-0067">ATP-binding</keyword>
<gene>
    <name evidence="4" type="ORF">SAMN02910315_00812</name>
</gene>
<keyword evidence="5" id="KW-1185">Reference proteome</keyword>
<dbReference type="SMART" id="SM00220">
    <property type="entry name" value="S_TKc"/>
    <property type="match status" value="1"/>
</dbReference>
<dbReference type="OrthoDB" id="41005at2157"/>
<organism evidence="4 5">
    <name type="scientific">Methanobrevibacter millerae</name>
    <dbReference type="NCBI Taxonomy" id="230361"/>
    <lineage>
        <taxon>Archaea</taxon>
        <taxon>Methanobacteriati</taxon>
        <taxon>Methanobacteriota</taxon>
        <taxon>Methanomada group</taxon>
        <taxon>Methanobacteria</taxon>
        <taxon>Methanobacteriales</taxon>
        <taxon>Methanobacteriaceae</taxon>
        <taxon>Methanobrevibacter</taxon>
    </lineage>
</organism>
<dbReference type="InterPro" id="IPR017441">
    <property type="entry name" value="Protein_kinase_ATP_BS"/>
</dbReference>
<keyword evidence="1" id="KW-0547">Nucleotide-binding</keyword>
<keyword evidence="4" id="KW-0808">Transferase</keyword>
<dbReference type="Gene3D" id="3.90.640.10">
    <property type="entry name" value="Actin, Chain A, domain 4"/>
    <property type="match status" value="1"/>
</dbReference>